<dbReference type="AlphaFoldDB" id="A0A4P6XQS9"/>
<dbReference type="Proteomes" id="UP000292447">
    <property type="component" value="Chromosome III"/>
</dbReference>
<dbReference type="EMBL" id="CP034458">
    <property type="protein sequence ID" value="QBM88666.1"/>
    <property type="molecule type" value="Genomic_DNA"/>
</dbReference>
<dbReference type="SUPFAM" id="SSF52087">
    <property type="entry name" value="CRAL/TRIO domain"/>
    <property type="match status" value="1"/>
</dbReference>
<dbReference type="STRING" id="2163413.A0A4P6XQS9"/>
<accession>A0A4P6XQS9</accession>
<evidence type="ECO:0000313" key="3">
    <source>
        <dbReference type="EMBL" id="QBM88666.1"/>
    </source>
</evidence>
<evidence type="ECO:0000256" key="1">
    <source>
        <dbReference type="SAM" id="MobiDB-lite"/>
    </source>
</evidence>
<proteinExistence type="predicted"/>
<dbReference type="PANTHER" id="PTHR46590">
    <property type="entry name" value="PHOSPHATIDYLINOSITOL TRANSFER PROTEIN CSR1-RELATED"/>
    <property type="match status" value="1"/>
</dbReference>
<dbReference type="SUPFAM" id="SSF46938">
    <property type="entry name" value="CRAL/TRIO N-terminal domain"/>
    <property type="match status" value="1"/>
</dbReference>
<feature type="domain" description="CRAL-TRIO" evidence="2">
    <location>
        <begin position="191"/>
        <end position="352"/>
    </location>
</feature>
<dbReference type="InterPro" id="IPR001251">
    <property type="entry name" value="CRAL-TRIO_dom"/>
</dbReference>
<reference evidence="4" key="1">
    <citation type="submission" date="2019-03" db="EMBL/GenBank/DDBJ databases">
        <title>Snf2 controls pulcherriminic acid biosynthesis and connects pigmentation and antifungal activity of the yeast Metschnikowia pulcherrima.</title>
        <authorList>
            <person name="Gore-Lloyd D."/>
            <person name="Sumann I."/>
            <person name="Brachmann A.O."/>
            <person name="Schneeberger K."/>
            <person name="Ortiz-Merino R.A."/>
            <person name="Moreno-Beltran M."/>
            <person name="Schlaefli M."/>
            <person name="Kirner P."/>
            <person name="Santos Kron A."/>
            <person name="Wolfe K.H."/>
            <person name="Piel J."/>
            <person name="Ahrens C.H."/>
            <person name="Henk D."/>
            <person name="Freimoser F.M."/>
        </authorList>
    </citation>
    <scope>NUCLEOTIDE SEQUENCE [LARGE SCALE GENOMIC DNA]</scope>
    <source>
        <strain evidence="4">APC 1.2</strain>
    </source>
</reference>
<dbReference type="InterPro" id="IPR052432">
    <property type="entry name" value="PITP/CRAL-TRIO"/>
</dbReference>
<protein>
    <submittedName>
        <fullName evidence="3">CRAL/TRIO domain-containing protein</fullName>
    </submittedName>
</protein>
<dbReference type="InterPro" id="IPR036273">
    <property type="entry name" value="CRAL/TRIO_N_dom_sf"/>
</dbReference>
<feature type="region of interest" description="Disordered" evidence="1">
    <location>
        <begin position="416"/>
        <end position="444"/>
    </location>
</feature>
<evidence type="ECO:0000313" key="4">
    <source>
        <dbReference type="Proteomes" id="UP000292447"/>
    </source>
</evidence>
<dbReference type="Gene3D" id="3.40.525.10">
    <property type="entry name" value="CRAL-TRIO lipid binding domain"/>
    <property type="match status" value="1"/>
</dbReference>
<dbReference type="PROSITE" id="PS50191">
    <property type="entry name" value="CRAL_TRIO"/>
    <property type="match status" value="1"/>
</dbReference>
<evidence type="ECO:0000259" key="2">
    <source>
        <dbReference type="PROSITE" id="PS50191"/>
    </source>
</evidence>
<organism evidence="3 4">
    <name type="scientific">Metschnikowia aff. pulcherrima</name>
    <dbReference type="NCBI Taxonomy" id="2163413"/>
    <lineage>
        <taxon>Eukaryota</taxon>
        <taxon>Fungi</taxon>
        <taxon>Dikarya</taxon>
        <taxon>Ascomycota</taxon>
        <taxon>Saccharomycotina</taxon>
        <taxon>Pichiomycetes</taxon>
        <taxon>Metschnikowiaceae</taxon>
        <taxon>Metschnikowia</taxon>
    </lineage>
</organism>
<dbReference type="SMART" id="SM00516">
    <property type="entry name" value="SEC14"/>
    <property type="match status" value="1"/>
</dbReference>
<keyword evidence="4" id="KW-1185">Reference proteome</keyword>
<name>A0A4P6XQS9_9ASCO</name>
<dbReference type="PANTHER" id="PTHR46590:SF1">
    <property type="entry name" value="PHOSPHATIDYLINOSITOL TRANSFER PROTEIN CSR1"/>
    <property type="match status" value="1"/>
</dbReference>
<sequence length="444" mass="51493">MRHERLAQSDNLNSLTRHEEIALKRVWAIILRSCGYHIEVSYTEMGSNKYFTSSFRRDHDDKLAKHSLHPRSETLNGESIMLNSDIRHMRNRAVYFSLEAGLADDDDVFSFCDHAVHPCLTGFVSEDLHKALWESCRKDSADNFILSFLRVNNFDVEASVKMVAEALDWRINAANVDTILCQGDAHFLANSPELTHLLESNELFIRGRSRDGCPLIFVRTRIHFRRNCPDDDFERLVLLIFEWARLGFDARNNISQCHVVFDLTGFSMKNADFHAMRFVIKTAQMRYPSMCQKVYIHRAPQVFNIMWKIIYPWLKPHVRDIISFTLTYEHLHENISSRYIAKSLGGKASEAPRYVGPHGASFQRKSPDLNFDCLIAERDDLTARFVHTTVQWIESKDCAESRDLLKRRKSLSNDRATNYTQVDPYSRTRGLPDRNGTFDEASYL</sequence>
<dbReference type="InterPro" id="IPR036865">
    <property type="entry name" value="CRAL-TRIO_dom_sf"/>
</dbReference>
<dbReference type="Pfam" id="PF00650">
    <property type="entry name" value="CRAL_TRIO"/>
    <property type="match status" value="1"/>
</dbReference>
<dbReference type="CDD" id="cd00170">
    <property type="entry name" value="SEC14"/>
    <property type="match status" value="1"/>
</dbReference>
<gene>
    <name evidence="3" type="primary">MPUL0C06440</name>
    <name evidence="3" type="ORF">METSCH_C06440</name>
</gene>